<dbReference type="GO" id="GO:0000978">
    <property type="term" value="F:RNA polymerase II cis-regulatory region sequence-specific DNA binding"/>
    <property type="evidence" value="ECO:0007669"/>
    <property type="project" value="TreeGrafter"/>
</dbReference>
<dbReference type="InterPro" id="IPR036390">
    <property type="entry name" value="WH_DNA-bd_sf"/>
</dbReference>
<dbReference type="SMART" id="SM00348">
    <property type="entry name" value="IRF"/>
    <property type="match status" value="1"/>
</dbReference>
<dbReference type="CDD" id="cd00103">
    <property type="entry name" value="IRF"/>
    <property type="match status" value="1"/>
</dbReference>
<sequence length="663" mass="75439">MASLPRVSDRNKQKKQKNNCGWVRLSKFMAEDQDPSLVDKMVKNTSSSSPSQHENCCNGHHHHHQQQQHNKINNNNNDIHDNNSESNKSSSGESDPEKVRESYETNVLSGEQSEKQQETYCNHSHTEIAKPAVKRRGVRPVERERMRPWLSRLLNVGDIPGLHWIDKKKKIFRIPWKHGSSQNWTPNDANLFVKWAEHTGRFVPTEDKPNTKRFKATFRCALNSLPDCKELSDLNHKGGTNAYKVYQFFCNKKNCPFNEDKEDDKQKSLYREIRPKSSPKRNHSVDSSMSCNSLSESDSSETLLSDSEVANTLLQLHRGTIRAPTVTQTPITCDTSSYSNPTADAVDALTQLTRSDRLSCPVPLPVVSISSPPELPVTTPIAVTITQPTINLLQCAAPTVVPLTPPAEVPLLIQNPHLTPQNPFFPKVTESTQSLPVTSCPKHKLLSDHCYIDDAPLKPQVRVKEEVNDPGYSQAEQKTMMPLVKVKLENVETGHKWNQAYYYLTFFSFETERHFMTLVASDELTFAISIALFPWFLIIIVLPEINILHQSAQSKLHIALIGIPSPLAFSVRDMITGTPSDMMYEAFKAEVLWHNSPLVETKFRTLLQDEYHWDRIPTQFLKRIRELSDSSYEGQAFVKQLFFLRMHSNVQLILVPMLELTAL</sequence>
<gene>
    <name evidence="4" type="ORF">OCTVUL_1B025522</name>
</gene>
<keyword evidence="2" id="KW-1133">Transmembrane helix</keyword>
<feature type="transmembrane region" description="Helical" evidence="2">
    <location>
        <begin position="524"/>
        <end position="545"/>
    </location>
</feature>
<dbReference type="Proteomes" id="UP001162480">
    <property type="component" value="Chromosome 10"/>
</dbReference>
<organism evidence="4 5">
    <name type="scientific">Octopus vulgaris</name>
    <name type="common">Common octopus</name>
    <dbReference type="NCBI Taxonomy" id="6645"/>
    <lineage>
        <taxon>Eukaryota</taxon>
        <taxon>Metazoa</taxon>
        <taxon>Spiralia</taxon>
        <taxon>Lophotrochozoa</taxon>
        <taxon>Mollusca</taxon>
        <taxon>Cephalopoda</taxon>
        <taxon>Coleoidea</taxon>
        <taxon>Octopodiformes</taxon>
        <taxon>Octopoda</taxon>
        <taxon>Incirrata</taxon>
        <taxon>Octopodidae</taxon>
        <taxon>Octopus</taxon>
    </lineage>
</organism>
<feature type="domain" description="IRF tryptophan pentad repeat" evidence="3">
    <location>
        <begin position="143"/>
        <end position="250"/>
    </location>
</feature>
<feature type="compositionally biased region" description="Low complexity" evidence="1">
    <location>
        <begin position="286"/>
        <end position="303"/>
    </location>
</feature>
<dbReference type="AlphaFoldDB" id="A0AA36B7Q2"/>
<feature type="region of interest" description="Disordered" evidence="1">
    <location>
        <begin position="273"/>
        <end position="303"/>
    </location>
</feature>
<dbReference type="GO" id="GO:0005634">
    <property type="term" value="C:nucleus"/>
    <property type="evidence" value="ECO:0007669"/>
    <property type="project" value="TreeGrafter"/>
</dbReference>
<dbReference type="SUPFAM" id="SSF46785">
    <property type="entry name" value="Winged helix' DNA-binding domain"/>
    <property type="match status" value="1"/>
</dbReference>
<evidence type="ECO:0000313" key="4">
    <source>
        <dbReference type="EMBL" id="CAI9728968.1"/>
    </source>
</evidence>
<evidence type="ECO:0000313" key="5">
    <source>
        <dbReference type="Proteomes" id="UP001162480"/>
    </source>
</evidence>
<dbReference type="GO" id="GO:0002376">
    <property type="term" value="P:immune system process"/>
    <property type="evidence" value="ECO:0007669"/>
    <property type="project" value="TreeGrafter"/>
</dbReference>
<dbReference type="Pfam" id="PF00605">
    <property type="entry name" value="IRF"/>
    <property type="match status" value="1"/>
</dbReference>
<keyword evidence="2" id="KW-0472">Membrane</keyword>
<dbReference type="InterPro" id="IPR001346">
    <property type="entry name" value="Interferon_reg_fact_DNA-bd_dom"/>
</dbReference>
<reference evidence="4" key="1">
    <citation type="submission" date="2023-08" db="EMBL/GenBank/DDBJ databases">
        <authorList>
            <person name="Alioto T."/>
            <person name="Alioto T."/>
            <person name="Gomez Garrido J."/>
        </authorList>
    </citation>
    <scope>NUCLEOTIDE SEQUENCE</scope>
</reference>
<dbReference type="PROSITE" id="PS51507">
    <property type="entry name" value="IRF_2"/>
    <property type="match status" value="1"/>
</dbReference>
<feature type="region of interest" description="Disordered" evidence="1">
    <location>
        <begin position="1"/>
        <end position="136"/>
    </location>
</feature>
<feature type="compositionally biased region" description="Low complexity" evidence="1">
    <location>
        <begin position="67"/>
        <end position="77"/>
    </location>
</feature>
<protein>
    <submittedName>
        <fullName evidence="4">Interferon regulatory factor 2-like</fullName>
    </submittedName>
</protein>
<dbReference type="GO" id="GO:0000981">
    <property type="term" value="F:DNA-binding transcription factor activity, RNA polymerase II-specific"/>
    <property type="evidence" value="ECO:0007669"/>
    <property type="project" value="TreeGrafter"/>
</dbReference>
<keyword evidence="5" id="KW-1185">Reference proteome</keyword>
<name>A0AA36B7Q2_OCTVU</name>
<keyword evidence="2" id="KW-0812">Transmembrane</keyword>
<proteinExistence type="predicted"/>
<dbReference type="PRINTS" id="PR00267">
    <property type="entry name" value="INTFRNREGFCT"/>
</dbReference>
<accession>A0AA36B7Q2</accession>
<dbReference type="PANTHER" id="PTHR11949">
    <property type="entry name" value="INTERFERON REGULATORY FACTOR"/>
    <property type="match status" value="1"/>
</dbReference>
<dbReference type="InterPro" id="IPR036388">
    <property type="entry name" value="WH-like_DNA-bd_sf"/>
</dbReference>
<evidence type="ECO:0000256" key="2">
    <source>
        <dbReference type="SAM" id="Phobius"/>
    </source>
</evidence>
<dbReference type="PANTHER" id="PTHR11949:SF17">
    <property type="entry name" value="IRF TRYPTOPHAN PENTAD REPEAT DOMAIN-CONTAINING PROTEIN"/>
    <property type="match status" value="1"/>
</dbReference>
<dbReference type="EMBL" id="OX597823">
    <property type="protein sequence ID" value="CAI9728968.1"/>
    <property type="molecule type" value="Genomic_DNA"/>
</dbReference>
<dbReference type="Gene3D" id="1.10.10.10">
    <property type="entry name" value="Winged helix-like DNA-binding domain superfamily/Winged helix DNA-binding domain"/>
    <property type="match status" value="1"/>
</dbReference>
<evidence type="ECO:0000259" key="3">
    <source>
        <dbReference type="PROSITE" id="PS51507"/>
    </source>
</evidence>
<evidence type="ECO:0000256" key="1">
    <source>
        <dbReference type="SAM" id="MobiDB-lite"/>
    </source>
</evidence>
<feature type="compositionally biased region" description="Low complexity" evidence="1">
    <location>
        <begin position="84"/>
        <end position="93"/>
    </location>
</feature>